<dbReference type="PANTHER" id="PTHR34203">
    <property type="entry name" value="METHYLTRANSFERASE, FKBM FAMILY PROTEIN"/>
    <property type="match status" value="1"/>
</dbReference>
<dbReference type="AlphaFoldDB" id="A0A844QL87"/>
<sequence length="303" mass="32392">MKKPVTKVPANRPRPRSDRQAHDDMATPRPPLDTTTPFGRRRPGIAATAAWRLATAGLLSPSARRLVRKRLAGRFSGPFDVQVAGLKLRAYPTENRDDRVLLGRATMPEPAELALIAPRFGPGMVFVDIGANVGTYALFVAKAAGPSGRVLAFEPHPRTFAKLAFNVAANDNGAIVARNLAIAETAGTMTLHSDGGGNIGHASLLAEAAGTVRAGHEVAVRPLAAEIADQGLTRIDLLKIDVEGFEDRALLPFFDQAEPSLWPAAILIETVLSRLWRTDCLAVLAHRGYVVAGETAENVLLAR</sequence>
<organism evidence="3 4">
    <name type="scientific">Nitratireductor arenosus</name>
    <dbReference type="NCBI Taxonomy" id="2682096"/>
    <lineage>
        <taxon>Bacteria</taxon>
        <taxon>Pseudomonadati</taxon>
        <taxon>Pseudomonadota</taxon>
        <taxon>Alphaproteobacteria</taxon>
        <taxon>Hyphomicrobiales</taxon>
        <taxon>Phyllobacteriaceae</taxon>
        <taxon>Nitratireductor</taxon>
    </lineage>
</organism>
<dbReference type="GO" id="GO:0008168">
    <property type="term" value="F:methyltransferase activity"/>
    <property type="evidence" value="ECO:0007669"/>
    <property type="project" value="UniProtKB-KW"/>
</dbReference>
<dbReference type="InterPro" id="IPR006342">
    <property type="entry name" value="FkbM_mtfrase"/>
</dbReference>
<dbReference type="NCBIfam" id="TIGR01444">
    <property type="entry name" value="fkbM_fam"/>
    <property type="match status" value="1"/>
</dbReference>
<dbReference type="Pfam" id="PF05050">
    <property type="entry name" value="Methyltransf_21"/>
    <property type="match status" value="1"/>
</dbReference>
<dbReference type="InterPro" id="IPR052514">
    <property type="entry name" value="SAM-dependent_MTase"/>
</dbReference>
<feature type="region of interest" description="Disordered" evidence="1">
    <location>
        <begin position="1"/>
        <end position="41"/>
    </location>
</feature>
<dbReference type="Proteomes" id="UP000463224">
    <property type="component" value="Unassembled WGS sequence"/>
</dbReference>
<dbReference type="Gene3D" id="3.40.50.150">
    <property type="entry name" value="Vaccinia Virus protein VP39"/>
    <property type="match status" value="1"/>
</dbReference>
<proteinExistence type="predicted"/>
<evidence type="ECO:0000259" key="2">
    <source>
        <dbReference type="Pfam" id="PF05050"/>
    </source>
</evidence>
<reference evidence="3 4" key="1">
    <citation type="submission" date="2019-12" db="EMBL/GenBank/DDBJ databases">
        <title>Nitratireductor arenosus sp. nov., Isolated from sea sand, Jeju island, South Korea.</title>
        <authorList>
            <person name="Kim W."/>
        </authorList>
    </citation>
    <scope>NUCLEOTIDE SEQUENCE [LARGE SCALE GENOMIC DNA]</scope>
    <source>
        <strain evidence="3 4">CAU 1489</strain>
    </source>
</reference>
<keyword evidence="3" id="KW-0808">Transferase</keyword>
<feature type="domain" description="Methyltransferase FkbM" evidence="2">
    <location>
        <begin position="128"/>
        <end position="250"/>
    </location>
</feature>
<evidence type="ECO:0000313" key="4">
    <source>
        <dbReference type="Proteomes" id="UP000463224"/>
    </source>
</evidence>
<dbReference type="GO" id="GO:0032259">
    <property type="term" value="P:methylation"/>
    <property type="evidence" value="ECO:0007669"/>
    <property type="project" value="UniProtKB-KW"/>
</dbReference>
<gene>
    <name evidence="3" type="ORF">GN330_18980</name>
</gene>
<comment type="caution">
    <text evidence="3">The sequence shown here is derived from an EMBL/GenBank/DDBJ whole genome shotgun (WGS) entry which is preliminary data.</text>
</comment>
<keyword evidence="3" id="KW-0489">Methyltransferase</keyword>
<keyword evidence="4" id="KW-1185">Reference proteome</keyword>
<dbReference type="EMBL" id="WPHG01000005">
    <property type="protein sequence ID" value="MVA99334.1"/>
    <property type="molecule type" value="Genomic_DNA"/>
</dbReference>
<dbReference type="PANTHER" id="PTHR34203:SF15">
    <property type="entry name" value="SLL1173 PROTEIN"/>
    <property type="match status" value="1"/>
</dbReference>
<dbReference type="InterPro" id="IPR029063">
    <property type="entry name" value="SAM-dependent_MTases_sf"/>
</dbReference>
<feature type="compositionally biased region" description="Basic and acidic residues" evidence="1">
    <location>
        <begin position="15"/>
        <end position="26"/>
    </location>
</feature>
<name>A0A844QL87_9HYPH</name>
<accession>A0A844QL87</accession>
<protein>
    <submittedName>
        <fullName evidence="3">FkbM family methyltransferase</fullName>
    </submittedName>
</protein>
<evidence type="ECO:0000256" key="1">
    <source>
        <dbReference type="SAM" id="MobiDB-lite"/>
    </source>
</evidence>
<dbReference type="SUPFAM" id="SSF53335">
    <property type="entry name" value="S-adenosyl-L-methionine-dependent methyltransferases"/>
    <property type="match status" value="1"/>
</dbReference>
<evidence type="ECO:0000313" key="3">
    <source>
        <dbReference type="EMBL" id="MVA99334.1"/>
    </source>
</evidence>